<dbReference type="InterPro" id="IPR009506">
    <property type="entry name" value="YjiS-like"/>
</dbReference>
<dbReference type="PATRIC" id="fig|270351.6.peg.5685"/>
<protein>
    <recommendedName>
        <fullName evidence="2">YjiS-like domain-containing protein</fullName>
    </recommendedName>
</protein>
<sequence>MLPLIRRLFVPGRSGTPGSGPPGEGVLARVLRRRRDHARLAGLDDRLLRDIGLRREISRAGVTYGPLSPRDPGGDRRPAGQPWDGPGRARAAVASSAHARAALDRP</sequence>
<feature type="compositionally biased region" description="Low complexity" evidence="1">
    <location>
        <begin position="88"/>
        <end position="100"/>
    </location>
</feature>
<gene>
    <name evidence="3" type="ORF">VP06_33160</name>
</gene>
<accession>A0A0J6RPT7</accession>
<evidence type="ECO:0000313" key="4">
    <source>
        <dbReference type="Proteomes" id="UP000035929"/>
    </source>
</evidence>
<dbReference type="Proteomes" id="UP000035929">
    <property type="component" value="Unassembled WGS sequence"/>
</dbReference>
<evidence type="ECO:0000259" key="2">
    <source>
        <dbReference type="Pfam" id="PF06568"/>
    </source>
</evidence>
<feature type="region of interest" description="Disordered" evidence="1">
    <location>
        <begin position="59"/>
        <end position="106"/>
    </location>
</feature>
<feature type="domain" description="YjiS-like" evidence="2">
    <location>
        <begin position="27"/>
        <end position="56"/>
    </location>
</feature>
<proteinExistence type="predicted"/>
<name>A0A0J6RPT7_9HYPH</name>
<evidence type="ECO:0000256" key="1">
    <source>
        <dbReference type="SAM" id="MobiDB-lite"/>
    </source>
</evidence>
<evidence type="ECO:0000313" key="3">
    <source>
        <dbReference type="EMBL" id="KMO24880.1"/>
    </source>
</evidence>
<dbReference type="Pfam" id="PF06568">
    <property type="entry name" value="YjiS-like"/>
    <property type="match status" value="1"/>
</dbReference>
<comment type="caution">
    <text evidence="3">The sequence shown here is derived from an EMBL/GenBank/DDBJ whole genome shotgun (WGS) entry which is preliminary data.</text>
</comment>
<reference evidence="3 4" key="1">
    <citation type="submission" date="2015-03" db="EMBL/GenBank/DDBJ databases">
        <title>Genome sequencing of Methylobacterium aquaticum DSM16371 type strain.</title>
        <authorList>
            <person name="Chaudhry V."/>
            <person name="Patil P.B."/>
        </authorList>
    </citation>
    <scope>NUCLEOTIDE SEQUENCE [LARGE SCALE GENOMIC DNA]</scope>
    <source>
        <strain evidence="3 4">DSM 16371</strain>
    </source>
</reference>
<organism evidence="3 4">
    <name type="scientific">Methylobacterium aquaticum</name>
    <dbReference type="NCBI Taxonomy" id="270351"/>
    <lineage>
        <taxon>Bacteria</taxon>
        <taxon>Pseudomonadati</taxon>
        <taxon>Pseudomonadota</taxon>
        <taxon>Alphaproteobacteria</taxon>
        <taxon>Hyphomicrobiales</taxon>
        <taxon>Methylobacteriaceae</taxon>
        <taxon>Methylobacterium</taxon>
    </lineage>
</organism>
<dbReference type="EMBL" id="LABX01000437">
    <property type="protein sequence ID" value="KMO24880.1"/>
    <property type="molecule type" value="Genomic_DNA"/>
</dbReference>
<dbReference type="AlphaFoldDB" id="A0A0J6RPT7"/>